<dbReference type="Pfam" id="PF01370">
    <property type="entry name" value="Epimerase"/>
    <property type="match status" value="1"/>
</dbReference>
<sequence length="346" mass="38364">MTVLITGVAGFIGFHMARKLCRQGVHVVGIDNLNDYYSVDLKRARLAQLEHLPGFHFQQIDIIDQGALRGLFSAYGFSEVIHLAAQAGVRYSIDNPAVYADANLVGFLNVLEACRAYPVKHLVYASSSSVYGANTKMPFAVEDAVEQPVSLYAATKRANELMAYSYSHLYRIPATGLRFFTVYGPWGRPDMALFKFTQAILNGEPIDIYNDGEMARDFTYIDDITESMSRLLPGPPPLVDGIAPCQLFNIGRGAPVKLLDFIHCLESALGIQAKRNYLPLQPGDVLQTWADVSGLAKWIDFSPQAGVEQGVAEFVRWYCDFYPGKQGQPARQAQPARQSKQATRWA</sequence>
<dbReference type="EMBL" id="MDEN01000062">
    <property type="protein sequence ID" value="OCX20590.1"/>
    <property type="molecule type" value="Genomic_DNA"/>
</dbReference>
<keyword evidence="1" id="KW-0520">NAD</keyword>
<dbReference type="Proteomes" id="UP000095143">
    <property type="component" value="Unassembled WGS sequence"/>
</dbReference>
<dbReference type="InterPro" id="IPR036291">
    <property type="entry name" value="NAD(P)-bd_dom_sf"/>
</dbReference>
<gene>
    <name evidence="4" type="ORF">BBI10_12965</name>
</gene>
<organism evidence="4 5">
    <name type="scientific">Pseudomonas graminis</name>
    <dbReference type="NCBI Taxonomy" id="158627"/>
    <lineage>
        <taxon>Bacteria</taxon>
        <taxon>Pseudomonadati</taxon>
        <taxon>Pseudomonadota</taxon>
        <taxon>Gammaproteobacteria</taxon>
        <taxon>Pseudomonadales</taxon>
        <taxon>Pseudomonadaceae</taxon>
        <taxon>Pseudomonas</taxon>
    </lineage>
</organism>
<dbReference type="InterPro" id="IPR001509">
    <property type="entry name" value="Epimerase_deHydtase"/>
</dbReference>
<dbReference type="PANTHER" id="PTHR43574">
    <property type="entry name" value="EPIMERASE-RELATED"/>
    <property type="match status" value="1"/>
</dbReference>
<evidence type="ECO:0000256" key="2">
    <source>
        <dbReference type="SAM" id="MobiDB-lite"/>
    </source>
</evidence>
<name>A0A1C2E0N2_9PSED</name>
<dbReference type="PRINTS" id="PR01713">
    <property type="entry name" value="NUCEPIMERASE"/>
</dbReference>
<evidence type="ECO:0000313" key="4">
    <source>
        <dbReference type="EMBL" id="OCX20590.1"/>
    </source>
</evidence>
<dbReference type="Gene3D" id="3.40.50.720">
    <property type="entry name" value="NAD(P)-binding Rossmann-like Domain"/>
    <property type="match status" value="1"/>
</dbReference>
<evidence type="ECO:0000256" key="1">
    <source>
        <dbReference type="ARBA" id="ARBA00023027"/>
    </source>
</evidence>
<evidence type="ECO:0000259" key="3">
    <source>
        <dbReference type="Pfam" id="PF01370"/>
    </source>
</evidence>
<dbReference type="RefSeq" id="WP_065989081.1">
    <property type="nucleotide sequence ID" value="NZ_MDEN01000062.1"/>
</dbReference>
<protein>
    <submittedName>
        <fullName evidence="4">Protein CapI</fullName>
    </submittedName>
</protein>
<comment type="caution">
    <text evidence="4">The sequence shown here is derived from an EMBL/GenBank/DDBJ whole genome shotgun (WGS) entry which is preliminary data.</text>
</comment>
<feature type="domain" description="NAD-dependent epimerase/dehydratase" evidence="3">
    <location>
        <begin position="3"/>
        <end position="232"/>
    </location>
</feature>
<accession>A0A1C2E0N2</accession>
<dbReference type="OrthoDB" id="9803010at2"/>
<dbReference type="AlphaFoldDB" id="A0A1C2E0N2"/>
<evidence type="ECO:0000313" key="5">
    <source>
        <dbReference type="Proteomes" id="UP000095143"/>
    </source>
</evidence>
<dbReference type="SUPFAM" id="SSF51735">
    <property type="entry name" value="NAD(P)-binding Rossmann-fold domains"/>
    <property type="match status" value="1"/>
</dbReference>
<feature type="region of interest" description="Disordered" evidence="2">
    <location>
        <begin position="326"/>
        <end position="346"/>
    </location>
</feature>
<reference evidence="4 5" key="1">
    <citation type="submission" date="2016-08" db="EMBL/GenBank/DDBJ databases">
        <title>Whole genome sequence of Pseudomonas graminis strain UASWS1507, a potential biological control agent for agriculture.</title>
        <authorList>
            <person name="Crovadore J."/>
            <person name="Calmin G."/>
            <person name="Chablais R."/>
            <person name="Cochard B."/>
            <person name="Lefort F."/>
        </authorList>
    </citation>
    <scope>NUCLEOTIDE SEQUENCE [LARGE SCALE GENOMIC DNA]</scope>
    <source>
        <strain evidence="4 5">UASWS1507</strain>
    </source>
</reference>
<dbReference type="CDD" id="cd05253">
    <property type="entry name" value="UDP_GE_SDE_e"/>
    <property type="match status" value="1"/>
</dbReference>
<proteinExistence type="predicted"/>